<name>A0AAD7H5N8_9AGAR</name>
<proteinExistence type="predicted"/>
<reference evidence="1" key="1">
    <citation type="submission" date="2023-03" db="EMBL/GenBank/DDBJ databases">
        <title>Massive genome expansion in bonnet fungi (Mycena s.s.) driven by repeated elements and novel gene families across ecological guilds.</title>
        <authorList>
            <consortium name="Lawrence Berkeley National Laboratory"/>
            <person name="Harder C.B."/>
            <person name="Miyauchi S."/>
            <person name="Viragh M."/>
            <person name="Kuo A."/>
            <person name="Thoen E."/>
            <person name="Andreopoulos B."/>
            <person name="Lu D."/>
            <person name="Skrede I."/>
            <person name="Drula E."/>
            <person name="Henrissat B."/>
            <person name="Morin E."/>
            <person name="Kohler A."/>
            <person name="Barry K."/>
            <person name="LaButti K."/>
            <person name="Morin E."/>
            <person name="Salamov A."/>
            <person name="Lipzen A."/>
            <person name="Mereny Z."/>
            <person name="Hegedus B."/>
            <person name="Baldrian P."/>
            <person name="Stursova M."/>
            <person name="Weitz H."/>
            <person name="Taylor A."/>
            <person name="Grigoriev I.V."/>
            <person name="Nagy L.G."/>
            <person name="Martin F."/>
            <person name="Kauserud H."/>
        </authorList>
    </citation>
    <scope>NUCLEOTIDE SEQUENCE</scope>
    <source>
        <strain evidence="1">CBHHK182m</strain>
    </source>
</reference>
<dbReference type="EMBL" id="JARKIB010000353">
    <property type="protein sequence ID" value="KAJ7712994.1"/>
    <property type="molecule type" value="Genomic_DNA"/>
</dbReference>
<comment type="caution">
    <text evidence="1">The sequence shown here is derived from an EMBL/GenBank/DDBJ whole genome shotgun (WGS) entry which is preliminary data.</text>
</comment>
<organism evidence="1 2">
    <name type="scientific">Mycena metata</name>
    <dbReference type="NCBI Taxonomy" id="1033252"/>
    <lineage>
        <taxon>Eukaryota</taxon>
        <taxon>Fungi</taxon>
        <taxon>Dikarya</taxon>
        <taxon>Basidiomycota</taxon>
        <taxon>Agaricomycotina</taxon>
        <taxon>Agaricomycetes</taxon>
        <taxon>Agaricomycetidae</taxon>
        <taxon>Agaricales</taxon>
        <taxon>Marasmiineae</taxon>
        <taxon>Mycenaceae</taxon>
        <taxon>Mycena</taxon>
    </lineage>
</organism>
<evidence type="ECO:0000313" key="1">
    <source>
        <dbReference type="EMBL" id="KAJ7712994.1"/>
    </source>
</evidence>
<dbReference type="AlphaFoldDB" id="A0AAD7H5N8"/>
<evidence type="ECO:0000313" key="2">
    <source>
        <dbReference type="Proteomes" id="UP001215598"/>
    </source>
</evidence>
<protein>
    <submittedName>
        <fullName evidence="1">Uncharacterized protein</fullName>
    </submittedName>
</protein>
<gene>
    <name evidence="1" type="ORF">B0H16DRAFT_1623129</name>
</gene>
<keyword evidence="2" id="KW-1185">Reference proteome</keyword>
<sequence>MPTITVQRVQPDTQRLSITQRVRFLSLLTPSLPTLVMSRSASKRGFAANIGIYRGPTHLSWNEFRAAFEASLDAMVRTPVMQRSQVKIEMMTYTDSLNEHVKTAGFPPQQRCMMITTQTETHDDFSALMRDPEMAAEFKRAGEFGLLDGASALSVDVVPKAHAGSSEPEATMGKSVHAIGIHKVPPHLSKEQYTQKFHAFVDKLVAVPVAHSSSMNWCVAKHCSRTLPFLQCLRDEEFRRLMLDAGKDLDSPRRPRCSTWTSW</sequence>
<dbReference type="Proteomes" id="UP001215598">
    <property type="component" value="Unassembled WGS sequence"/>
</dbReference>
<accession>A0AAD7H5N8</accession>